<reference evidence="6" key="1">
    <citation type="submission" date="2002-12" db="EMBL/GenBank/DDBJ databases">
        <title>Characterization of the eukaryotic low-molecular-weight linker polypeptide Lc7.8 of the allophycocyanin-linker complex, AP.Lc7.8, and import into isolated cyanelles from Cyanophora paradoxa.</title>
        <authorList>
            <person name="Steiner J.M."/>
            <person name="Pompe J.A."/>
            <person name="Loeffelhardt W."/>
        </authorList>
    </citation>
    <scope>NUCLEOTIDE SEQUENCE</scope>
</reference>
<protein>
    <submittedName>
        <fullName evidence="6">Core linker Lc7.8</fullName>
    </submittedName>
</protein>
<accession>Q8GUE6</accession>
<name>Q8GUE6_CYAPA</name>
<proteinExistence type="evidence at transcript level"/>
<feature type="domain" description="CpcD-like" evidence="5">
    <location>
        <begin position="38"/>
        <end position="97"/>
    </location>
</feature>
<gene>
    <name evidence="6" type="primary">apcC</name>
</gene>
<dbReference type="AlphaFoldDB" id="Q8GUE6"/>
<evidence type="ECO:0000256" key="3">
    <source>
        <dbReference type="ARBA" id="ARBA00023078"/>
    </source>
</evidence>
<comment type="subcellular location">
    <subcellularLocation>
        <location evidence="1">Endomembrane system</location>
    </subcellularLocation>
</comment>
<evidence type="ECO:0000259" key="5">
    <source>
        <dbReference type="PROSITE" id="PS51441"/>
    </source>
</evidence>
<dbReference type="GO" id="GO:0012505">
    <property type="term" value="C:endomembrane system"/>
    <property type="evidence" value="ECO:0007669"/>
    <property type="project" value="UniProtKB-SubCell"/>
</dbReference>
<keyword evidence="3" id="KW-0793">Thylakoid</keyword>
<dbReference type="InterPro" id="IPR011064">
    <property type="entry name" value="Allophyco_linker_chain"/>
</dbReference>
<dbReference type="SMART" id="SM01094">
    <property type="entry name" value="CpcD"/>
    <property type="match status" value="1"/>
</dbReference>
<dbReference type="EMBL" id="AJ519940">
    <property type="protein sequence ID" value="CAD58633.1"/>
    <property type="molecule type" value="mRNA"/>
</dbReference>
<dbReference type="Pfam" id="PF01383">
    <property type="entry name" value="CpcD"/>
    <property type="match status" value="1"/>
</dbReference>
<evidence type="ECO:0000313" key="6">
    <source>
        <dbReference type="EMBL" id="CAD58633.1"/>
    </source>
</evidence>
<keyword evidence="4" id="KW-0472">Membrane</keyword>
<dbReference type="PROSITE" id="PS51441">
    <property type="entry name" value="CPCD_LIKE"/>
    <property type="match status" value="1"/>
</dbReference>
<sequence>MAFTTTFFGAKPAASVARFDMANTCVAAPQQTGTEMSARKFKVTVVMPAKKTGEVRDQTVALFTNTYYTKYVDFSNWFAEQQKIQKAGGKILKVKLANGNRWTVGNA</sequence>
<evidence type="ECO:0000256" key="2">
    <source>
        <dbReference type="ARBA" id="ARBA00022531"/>
    </source>
</evidence>
<dbReference type="Gene3D" id="3.30.1490.170">
    <property type="entry name" value="Allophycocyanin linker chain (domain)"/>
    <property type="match status" value="1"/>
</dbReference>
<evidence type="ECO:0000256" key="1">
    <source>
        <dbReference type="ARBA" id="ARBA00004308"/>
    </source>
</evidence>
<keyword evidence="2" id="KW-0602">Photosynthesis</keyword>
<dbReference type="InterPro" id="IPR008213">
    <property type="entry name" value="CpcD-like_dom"/>
</dbReference>
<organism evidence="6">
    <name type="scientific">Cyanophora paradoxa</name>
    <dbReference type="NCBI Taxonomy" id="2762"/>
    <lineage>
        <taxon>Eukaryota</taxon>
        <taxon>Glaucocystophyceae</taxon>
        <taxon>Cyanophorales</taxon>
        <taxon>Cyanophoraceae</taxon>
        <taxon>Cyanophora</taxon>
    </lineage>
</organism>
<evidence type="ECO:0000256" key="4">
    <source>
        <dbReference type="ARBA" id="ARBA00023136"/>
    </source>
</evidence>
<dbReference type="GO" id="GO:0015979">
    <property type="term" value="P:photosynthesis"/>
    <property type="evidence" value="ECO:0007669"/>
    <property type="project" value="UniProtKB-KW"/>
</dbReference>
<dbReference type="GO" id="GO:0030089">
    <property type="term" value="C:phycobilisome"/>
    <property type="evidence" value="ECO:0007669"/>
    <property type="project" value="InterPro"/>
</dbReference>
<dbReference type="SUPFAM" id="SSF54580">
    <property type="entry name" value="Allophycocyanin linker chain (domain)"/>
    <property type="match status" value="1"/>
</dbReference>